<evidence type="ECO:0000313" key="2">
    <source>
        <dbReference type="EnsemblMetazoa" id="CJA31709.1"/>
    </source>
</evidence>
<feature type="compositionally biased region" description="Polar residues" evidence="1">
    <location>
        <begin position="1"/>
        <end position="13"/>
    </location>
</feature>
<evidence type="ECO:0000313" key="3">
    <source>
        <dbReference type="Proteomes" id="UP000005237"/>
    </source>
</evidence>
<reference evidence="3" key="1">
    <citation type="submission" date="2010-08" db="EMBL/GenBank/DDBJ databases">
        <authorList>
            <consortium name="Caenorhabditis japonica Sequencing Consortium"/>
            <person name="Wilson R.K."/>
        </authorList>
    </citation>
    <scope>NUCLEOTIDE SEQUENCE [LARGE SCALE GENOMIC DNA]</scope>
    <source>
        <strain evidence="3">DF5081</strain>
    </source>
</reference>
<name>A0A8R1IA29_CAEJA</name>
<dbReference type="Proteomes" id="UP000005237">
    <property type="component" value="Unassembled WGS sequence"/>
</dbReference>
<reference evidence="2" key="2">
    <citation type="submission" date="2022-06" db="UniProtKB">
        <authorList>
            <consortium name="EnsemblMetazoa"/>
        </authorList>
    </citation>
    <scope>IDENTIFICATION</scope>
    <source>
        <strain evidence="2">DF5081</strain>
    </source>
</reference>
<dbReference type="EnsemblMetazoa" id="CJA31709.1">
    <property type="protein sequence ID" value="CJA31709.1"/>
    <property type="gene ID" value="WBGene00207556"/>
</dbReference>
<accession>A0A8R1IA29</accession>
<keyword evidence="3" id="KW-1185">Reference proteome</keyword>
<evidence type="ECO:0000256" key="1">
    <source>
        <dbReference type="SAM" id="MobiDB-lite"/>
    </source>
</evidence>
<feature type="region of interest" description="Disordered" evidence="1">
    <location>
        <begin position="1"/>
        <end position="21"/>
    </location>
</feature>
<protein>
    <submittedName>
        <fullName evidence="2">Uncharacterized protein</fullName>
    </submittedName>
</protein>
<sequence length="21" mass="2589">MTRTINKQLQNNARQRKETEE</sequence>
<proteinExistence type="predicted"/>
<organism evidence="2 3">
    <name type="scientific">Caenorhabditis japonica</name>
    <dbReference type="NCBI Taxonomy" id="281687"/>
    <lineage>
        <taxon>Eukaryota</taxon>
        <taxon>Metazoa</taxon>
        <taxon>Ecdysozoa</taxon>
        <taxon>Nematoda</taxon>
        <taxon>Chromadorea</taxon>
        <taxon>Rhabditida</taxon>
        <taxon>Rhabditina</taxon>
        <taxon>Rhabditomorpha</taxon>
        <taxon>Rhabditoidea</taxon>
        <taxon>Rhabditidae</taxon>
        <taxon>Peloderinae</taxon>
        <taxon>Caenorhabditis</taxon>
    </lineage>
</organism>